<reference evidence="1" key="1">
    <citation type="submission" date="2018-10" db="EMBL/GenBank/DDBJ databases">
        <title>Effector identification in a new, highly contiguous assembly of the strawberry crown rot pathogen Phytophthora cactorum.</title>
        <authorList>
            <person name="Armitage A.D."/>
            <person name="Nellist C.F."/>
            <person name="Bates H."/>
            <person name="Vickerstaff R.J."/>
            <person name="Harrison R.J."/>
        </authorList>
    </citation>
    <scope>NUCLEOTIDE SEQUENCE</scope>
    <source>
        <strain evidence="1">4032</strain>
    </source>
</reference>
<evidence type="ECO:0000313" key="2">
    <source>
        <dbReference type="Proteomes" id="UP000774804"/>
    </source>
</evidence>
<comment type="caution">
    <text evidence="1">The sequence shown here is derived from an EMBL/GenBank/DDBJ whole genome shotgun (WGS) entry which is preliminary data.</text>
</comment>
<organism evidence="1 2">
    <name type="scientific">Phytophthora cactorum</name>
    <dbReference type="NCBI Taxonomy" id="29920"/>
    <lineage>
        <taxon>Eukaryota</taxon>
        <taxon>Sar</taxon>
        <taxon>Stramenopiles</taxon>
        <taxon>Oomycota</taxon>
        <taxon>Peronosporomycetes</taxon>
        <taxon>Peronosporales</taxon>
        <taxon>Peronosporaceae</taxon>
        <taxon>Phytophthora</taxon>
    </lineage>
</organism>
<dbReference type="Proteomes" id="UP000774804">
    <property type="component" value="Unassembled WGS sequence"/>
</dbReference>
<accession>A0A8T1B0K7</accession>
<dbReference type="EMBL" id="RCMI01001104">
    <property type="protein sequence ID" value="KAG2890711.1"/>
    <property type="molecule type" value="Genomic_DNA"/>
</dbReference>
<gene>
    <name evidence="1" type="ORF">PC115_g19420</name>
</gene>
<sequence>MTQLSNNAPKTSLHKREYLSLFQMMTRAKMKPPNNHLATRTITILSTKPYRRRLGGGPKTSETPPCAASCYGQNELHSTGVFND</sequence>
<name>A0A8T1B0K7_9STRA</name>
<dbReference type="AlphaFoldDB" id="A0A8T1B0K7"/>
<protein>
    <submittedName>
        <fullName evidence="1">Uncharacterized protein</fullName>
    </submittedName>
</protein>
<evidence type="ECO:0000313" key="1">
    <source>
        <dbReference type="EMBL" id="KAG2890711.1"/>
    </source>
</evidence>
<proteinExistence type="predicted"/>